<dbReference type="InterPro" id="IPR001841">
    <property type="entry name" value="Znf_RING"/>
</dbReference>
<dbReference type="Proteomes" id="UP000807115">
    <property type="component" value="Chromosome 4"/>
</dbReference>
<evidence type="ECO:0000256" key="9">
    <source>
        <dbReference type="ARBA" id="ARBA00022786"/>
    </source>
</evidence>
<evidence type="ECO:0000256" key="4">
    <source>
        <dbReference type="ARBA" id="ARBA00012483"/>
    </source>
</evidence>
<reference evidence="18" key="2">
    <citation type="submission" date="2020-10" db="EMBL/GenBank/DDBJ databases">
        <authorList>
            <person name="Cooper E.A."/>
            <person name="Brenton Z.W."/>
            <person name="Flinn B.S."/>
            <person name="Jenkins J."/>
            <person name="Shu S."/>
            <person name="Flowers D."/>
            <person name="Luo F."/>
            <person name="Wang Y."/>
            <person name="Xia P."/>
            <person name="Barry K."/>
            <person name="Daum C."/>
            <person name="Lipzen A."/>
            <person name="Yoshinaga Y."/>
            <person name="Schmutz J."/>
            <person name="Saski C."/>
            <person name="Vermerris W."/>
            <person name="Kresovich S."/>
        </authorList>
    </citation>
    <scope>NUCLEOTIDE SEQUENCE</scope>
</reference>
<dbReference type="FunFam" id="3.30.40.10:FF:000187">
    <property type="entry name" value="E3 ubiquitin-protein ligase ATL6"/>
    <property type="match status" value="1"/>
</dbReference>
<name>A0A921R6J6_SORBI</name>
<evidence type="ECO:0000256" key="3">
    <source>
        <dbReference type="ARBA" id="ARBA00004906"/>
    </source>
</evidence>
<evidence type="ECO:0000313" key="18">
    <source>
        <dbReference type="EMBL" id="KAG0533511.1"/>
    </source>
</evidence>
<dbReference type="PROSITE" id="PS50089">
    <property type="entry name" value="ZF_RING_2"/>
    <property type="match status" value="1"/>
</dbReference>
<keyword evidence="11 15" id="KW-1133">Transmembrane helix</keyword>
<proteinExistence type="predicted"/>
<comment type="pathway">
    <text evidence="3">Protein modification; protein ubiquitination.</text>
</comment>
<keyword evidence="16" id="KW-0732">Signal</keyword>
<evidence type="ECO:0000256" key="10">
    <source>
        <dbReference type="ARBA" id="ARBA00022833"/>
    </source>
</evidence>
<keyword evidence="6 15" id="KW-0812">Transmembrane</keyword>
<evidence type="ECO:0000259" key="17">
    <source>
        <dbReference type="PROSITE" id="PS50089"/>
    </source>
</evidence>
<dbReference type="SUPFAM" id="SSF57850">
    <property type="entry name" value="RING/U-box"/>
    <property type="match status" value="1"/>
</dbReference>
<dbReference type="GO" id="GO:0016020">
    <property type="term" value="C:membrane"/>
    <property type="evidence" value="ECO:0007669"/>
    <property type="project" value="UniProtKB-SubCell"/>
</dbReference>
<dbReference type="KEGG" id="sbi:8068932"/>
<sequence>MYAAAVLAAASAACVVAAQSPEPRDNATIADVMSISVFMAVFFPVFVVLLAFACLRLFRAPDDDPQAPDAAASATEWPRGGGGSRKGGLDAAAIAALPLVFFREVRQHRIVDGRGDDALECSVCLLEFDDDDALRLLPTCPHAFHPECIGLWLERHATCPLCRASVLDAPPPPPAPAAAQHQTAPPPLLTPDSSPVPAAIVLIGDAAGASASAEGDEEDWTTIQRLARNRRAAGRQALPRSNSTGHSASDDGGMERFALRLPEHVRLELLMSHRLRHVTSAVASVRVMEGSAHDASSVVGGSVRSAMARLLSSLFAPGAGWKGDGDDKSGKADATAGASSLRRRDNSSRGAVGEEKRSV</sequence>
<keyword evidence="8 13" id="KW-0863">Zinc-finger</keyword>
<evidence type="ECO:0000256" key="12">
    <source>
        <dbReference type="ARBA" id="ARBA00023136"/>
    </source>
</evidence>
<evidence type="ECO:0000256" key="5">
    <source>
        <dbReference type="ARBA" id="ARBA00022679"/>
    </source>
</evidence>
<protein>
    <recommendedName>
        <fullName evidence="4">RING-type E3 ubiquitin transferase</fullName>
        <ecNumber evidence="4">2.3.2.27</ecNumber>
    </recommendedName>
</protein>
<dbReference type="Pfam" id="PF13639">
    <property type="entry name" value="zf-RING_2"/>
    <property type="match status" value="1"/>
</dbReference>
<evidence type="ECO:0000256" key="14">
    <source>
        <dbReference type="SAM" id="MobiDB-lite"/>
    </source>
</evidence>
<evidence type="ECO:0000256" key="1">
    <source>
        <dbReference type="ARBA" id="ARBA00000900"/>
    </source>
</evidence>
<evidence type="ECO:0000256" key="2">
    <source>
        <dbReference type="ARBA" id="ARBA00004167"/>
    </source>
</evidence>
<evidence type="ECO:0000256" key="15">
    <source>
        <dbReference type="SAM" id="Phobius"/>
    </source>
</evidence>
<dbReference type="EMBL" id="CM027683">
    <property type="protein sequence ID" value="KAG0533511.1"/>
    <property type="molecule type" value="Genomic_DNA"/>
</dbReference>
<dbReference type="GO" id="GO:0016567">
    <property type="term" value="P:protein ubiquitination"/>
    <property type="evidence" value="ECO:0007669"/>
    <property type="project" value="InterPro"/>
</dbReference>
<feature type="region of interest" description="Disordered" evidence="14">
    <location>
        <begin position="172"/>
        <end position="191"/>
    </location>
</feature>
<feature type="region of interest" description="Disordered" evidence="14">
    <location>
        <begin position="320"/>
        <end position="359"/>
    </location>
</feature>
<dbReference type="SMART" id="SM00184">
    <property type="entry name" value="RING"/>
    <property type="match status" value="1"/>
</dbReference>
<feature type="domain" description="RING-type" evidence="17">
    <location>
        <begin position="121"/>
        <end position="163"/>
    </location>
</feature>
<feature type="region of interest" description="Disordered" evidence="14">
    <location>
        <begin position="64"/>
        <end position="85"/>
    </location>
</feature>
<keyword evidence="5" id="KW-0808">Transferase</keyword>
<comment type="catalytic activity">
    <reaction evidence="1">
        <text>S-ubiquitinyl-[E2 ubiquitin-conjugating enzyme]-L-cysteine + [acceptor protein]-L-lysine = [E2 ubiquitin-conjugating enzyme]-L-cysteine + N(6)-ubiquitinyl-[acceptor protein]-L-lysine.</text>
        <dbReference type="EC" id="2.3.2.27"/>
    </reaction>
</comment>
<dbReference type="EC" id="2.3.2.27" evidence="4"/>
<evidence type="ECO:0000256" key="11">
    <source>
        <dbReference type="ARBA" id="ARBA00022989"/>
    </source>
</evidence>
<dbReference type="GO" id="GO:0008270">
    <property type="term" value="F:zinc ion binding"/>
    <property type="evidence" value="ECO:0007669"/>
    <property type="project" value="UniProtKB-KW"/>
</dbReference>
<dbReference type="InterPro" id="IPR013083">
    <property type="entry name" value="Znf_RING/FYVE/PHD"/>
</dbReference>
<dbReference type="Gene3D" id="3.30.40.10">
    <property type="entry name" value="Zinc/RING finger domain, C3HC4 (zinc finger)"/>
    <property type="match status" value="1"/>
</dbReference>
<feature type="compositionally biased region" description="Basic and acidic residues" evidence="14">
    <location>
        <begin position="342"/>
        <end position="359"/>
    </location>
</feature>
<evidence type="ECO:0000313" key="19">
    <source>
        <dbReference type="Proteomes" id="UP000807115"/>
    </source>
</evidence>
<dbReference type="CDD" id="cd16461">
    <property type="entry name" value="RING-H2_EL5-like"/>
    <property type="match status" value="1"/>
</dbReference>
<dbReference type="PANTHER" id="PTHR46913:SF1">
    <property type="entry name" value="RING-H2 FINGER PROTEIN ATL16"/>
    <property type="match status" value="1"/>
</dbReference>
<dbReference type="GO" id="GO:0061630">
    <property type="term" value="F:ubiquitin protein ligase activity"/>
    <property type="evidence" value="ECO:0007669"/>
    <property type="project" value="UniProtKB-EC"/>
</dbReference>
<evidence type="ECO:0000256" key="6">
    <source>
        <dbReference type="ARBA" id="ARBA00022692"/>
    </source>
</evidence>
<comment type="subcellular location">
    <subcellularLocation>
        <location evidence="2">Membrane</location>
        <topology evidence="2">Single-pass membrane protein</topology>
    </subcellularLocation>
</comment>
<gene>
    <name evidence="18" type="ORF">BDA96_04G199300</name>
</gene>
<evidence type="ECO:0000256" key="13">
    <source>
        <dbReference type="PROSITE-ProRule" id="PRU00175"/>
    </source>
</evidence>
<evidence type="ECO:0000256" key="16">
    <source>
        <dbReference type="SAM" id="SignalP"/>
    </source>
</evidence>
<dbReference type="PANTHER" id="PTHR46913">
    <property type="entry name" value="RING-H2 FINGER PROTEIN ATL16"/>
    <property type="match status" value="1"/>
</dbReference>
<keyword evidence="12 15" id="KW-0472">Membrane</keyword>
<keyword evidence="10" id="KW-0862">Zinc</keyword>
<feature type="region of interest" description="Disordered" evidence="14">
    <location>
        <begin position="230"/>
        <end position="253"/>
    </location>
</feature>
<dbReference type="AlphaFoldDB" id="A0A921R6J6"/>
<organism evidence="18 19">
    <name type="scientific">Sorghum bicolor</name>
    <name type="common">Sorghum</name>
    <name type="synonym">Sorghum vulgare</name>
    <dbReference type="NCBI Taxonomy" id="4558"/>
    <lineage>
        <taxon>Eukaryota</taxon>
        <taxon>Viridiplantae</taxon>
        <taxon>Streptophyta</taxon>
        <taxon>Embryophyta</taxon>
        <taxon>Tracheophyta</taxon>
        <taxon>Spermatophyta</taxon>
        <taxon>Magnoliopsida</taxon>
        <taxon>Liliopsida</taxon>
        <taxon>Poales</taxon>
        <taxon>Poaceae</taxon>
        <taxon>PACMAD clade</taxon>
        <taxon>Panicoideae</taxon>
        <taxon>Andropogonodae</taxon>
        <taxon>Andropogoneae</taxon>
        <taxon>Sorghinae</taxon>
        <taxon>Sorghum</taxon>
    </lineage>
</organism>
<feature type="chain" id="PRO_5037301590" description="RING-type E3 ubiquitin transferase" evidence="16">
    <location>
        <begin position="19"/>
        <end position="359"/>
    </location>
</feature>
<keyword evidence="7" id="KW-0479">Metal-binding</keyword>
<evidence type="ECO:0000256" key="7">
    <source>
        <dbReference type="ARBA" id="ARBA00022723"/>
    </source>
</evidence>
<dbReference type="InterPro" id="IPR044600">
    <property type="entry name" value="ATL1/ATL16-like"/>
</dbReference>
<dbReference type="OrthoDB" id="8062037at2759"/>
<comment type="caution">
    <text evidence="18">The sequence shown here is derived from an EMBL/GenBank/DDBJ whole genome shotgun (WGS) entry which is preliminary data.</text>
</comment>
<keyword evidence="9" id="KW-0833">Ubl conjugation pathway</keyword>
<feature type="signal peptide" evidence="16">
    <location>
        <begin position="1"/>
        <end position="18"/>
    </location>
</feature>
<reference evidence="18" key="1">
    <citation type="journal article" date="2019" name="BMC Genomics">
        <title>A new reference genome for Sorghum bicolor reveals high levels of sequence similarity between sweet and grain genotypes: implications for the genetics of sugar metabolism.</title>
        <authorList>
            <person name="Cooper E.A."/>
            <person name="Brenton Z.W."/>
            <person name="Flinn B.S."/>
            <person name="Jenkins J."/>
            <person name="Shu S."/>
            <person name="Flowers D."/>
            <person name="Luo F."/>
            <person name="Wang Y."/>
            <person name="Xia P."/>
            <person name="Barry K."/>
            <person name="Daum C."/>
            <person name="Lipzen A."/>
            <person name="Yoshinaga Y."/>
            <person name="Schmutz J."/>
            <person name="Saski C."/>
            <person name="Vermerris W."/>
            <person name="Kresovich S."/>
        </authorList>
    </citation>
    <scope>NUCLEOTIDE SEQUENCE</scope>
</reference>
<accession>A0A921R6J6</accession>
<feature type="transmembrane region" description="Helical" evidence="15">
    <location>
        <begin position="34"/>
        <end position="58"/>
    </location>
</feature>
<evidence type="ECO:0000256" key="8">
    <source>
        <dbReference type="ARBA" id="ARBA00022771"/>
    </source>
</evidence>